<dbReference type="Pfam" id="PF02515">
    <property type="entry name" value="CoA_transf_3"/>
    <property type="match status" value="1"/>
</dbReference>
<name>A0A9X2VYM4_9SPHN</name>
<dbReference type="Gene3D" id="3.40.50.10540">
    <property type="entry name" value="Crotonobetainyl-coa:carnitine coa-transferase, domain 1"/>
    <property type="match status" value="1"/>
</dbReference>
<organism evidence="2 3">
    <name type="scientific">Tsuneonella litorea</name>
    <dbReference type="NCBI Taxonomy" id="2976475"/>
    <lineage>
        <taxon>Bacteria</taxon>
        <taxon>Pseudomonadati</taxon>
        <taxon>Pseudomonadota</taxon>
        <taxon>Alphaproteobacteria</taxon>
        <taxon>Sphingomonadales</taxon>
        <taxon>Erythrobacteraceae</taxon>
        <taxon>Tsuneonella</taxon>
    </lineage>
</organism>
<dbReference type="EMBL" id="JAOAMV010000001">
    <property type="protein sequence ID" value="MCT2557526.1"/>
    <property type="molecule type" value="Genomic_DNA"/>
</dbReference>
<sequence>MWKDIEPAPNQHAEEAYLPLQGIRVLDFSKILAGPLCTQYLADLGADVIKVEPPGGDDTRHWPPFENGVGTIFLAVNRNKRSVILDLRTAQGLQAAHSLARRADVVVESFGPGVADRLGVGWAALSGVNPRIVYASISGYGSRGPMKEDKGYDLIAQAFSGMLSLTGEPGGPPARTPFSPVDQATGLHAVIGLMGGLMQRDRTGRGVKIEASLFDSAVGFLGYVLQSYWQRGTEPARLGSGHESLCPYQAFETADAPIILGIANDALWQRFCEIAGEPSLAADARFAKGSGRVDHRAEVIERVSAILETRKREDWLAALSASAIPCSPVHTLGELSDHAQTKQSGMILQRGKFRTVASPLRAAGERPEIRSLPPKLGEHTKEILAELEFPPDDLARLAGVGAGDETSLTRRPGEDA</sequence>
<dbReference type="SUPFAM" id="SSF89796">
    <property type="entry name" value="CoA-transferase family III (CaiB/BaiF)"/>
    <property type="match status" value="1"/>
</dbReference>
<dbReference type="Proteomes" id="UP001142648">
    <property type="component" value="Unassembled WGS sequence"/>
</dbReference>
<proteinExistence type="predicted"/>
<evidence type="ECO:0000313" key="3">
    <source>
        <dbReference type="Proteomes" id="UP001142648"/>
    </source>
</evidence>
<evidence type="ECO:0000313" key="2">
    <source>
        <dbReference type="EMBL" id="MCT2557526.1"/>
    </source>
</evidence>
<dbReference type="PANTHER" id="PTHR48207">
    <property type="entry name" value="SUCCINATE--HYDROXYMETHYLGLUTARATE COA-TRANSFERASE"/>
    <property type="match status" value="1"/>
</dbReference>
<keyword evidence="1 2" id="KW-0808">Transferase</keyword>
<accession>A0A9X2VYM4</accession>
<dbReference type="AlphaFoldDB" id="A0A9X2VYM4"/>
<dbReference type="RefSeq" id="WP_259960306.1">
    <property type="nucleotide sequence ID" value="NZ_JAOAMV010000001.1"/>
</dbReference>
<keyword evidence="3" id="KW-1185">Reference proteome</keyword>
<comment type="caution">
    <text evidence="2">The sequence shown here is derived from an EMBL/GenBank/DDBJ whole genome shotgun (WGS) entry which is preliminary data.</text>
</comment>
<dbReference type="PANTHER" id="PTHR48207:SF3">
    <property type="entry name" value="SUCCINATE--HYDROXYMETHYLGLUTARATE COA-TRANSFERASE"/>
    <property type="match status" value="1"/>
</dbReference>
<gene>
    <name evidence="2" type="ORF">N0B51_00880</name>
</gene>
<dbReference type="GO" id="GO:0008410">
    <property type="term" value="F:CoA-transferase activity"/>
    <property type="evidence" value="ECO:0007669"/>
    <property type="project" value="TreeGrafter"/>
</dbReference>
<evidence type="ECO:0000256" key="1">
    <source>
        <dbReference type="ARBA" id="ARBA00022679"/>
    </source>
</evidence>
<dbReference type="InterPro" id="IPR044855">
    <property type="entry name" value="CoA-Trfase_III_dom3_sf"/>
</dbReference>
<reference evidence="2" key="1">
    <citation type="submission" date="2022-09" db="EMBL/GenBank/DDBJ databases">
        <title>The genome sequence of Tsuneonella sp. YG55.</title>
        <authorList>
            <person name="Liu Y."/>
        </authorList>
    </citation>
    <scope>NUCLEOTIDE SEQUENCE</scope>
    <source>
        <strain evidence="2">YG55</strain>
    </source>
</reference>
<protein>
    <submittedName>
        <fullName evidence="2">CoA transferase</fullName>
    </submittedName>
</protein>
<dbReference type="InterPro" id="IPR003673">
    <property type="entry name" value="CoA-Trfase_fam_III"/>
</dbReference>
<dbReference type="Gene3D" id="3.30.1540.10">
    <property type="entry name" value="formyl-coa transferase, domain 3"/>
    <property type="match status" value="1"/>
</dbReference>
<dbReference type="InterPro" id="IPR023606">
    <property type="entry name" value="CoA-Trfase_III_dom_1_sf"/>
</dbReference>
<dbReference type="InterPro" id="IPR050483">
    <property type="entry name" value="CoA-transferase_III_domain"/>
</dbReference>